<comment type="caution">
    <text evidence="3">The sequence shown here is derived from an EMBL/GenBank/DDBJ whole genome shotgun (WGS) entry which is preliminary data.</text>
</comment>
<organism evidence="3 4">
    <name type="scientific">Amycolatopsis alba DSM 44262</name>
    <dbReference type="NCBI Taxonomy" id="1125972"/>
    <lineage>
        <taxon>Bacteria</taxon>
        <taxon>Bacillati</taxon>
        <taxon>Actinomycetota</taxon>
        <taxon>Actinomycetes</taxon>
        <taxon>Pseudonocardiales</taxon>
        <taxon>Pseudonocardiaceae</taxon>
        <taxon>Amycolatopsis</taxon>
    </lineage>
</organism>
<gene>
    <name evidence="3" type="ORF">CFP75_18045</name>
</gene>
<reference evidence="3 4" key="1">
    <citation type="submission" date="2017-07" db="EMBL/GenBank/DDBJ databases">
        <title>Amycolatopsis alba DSM 44262 Genome sequencing and assembly.</title>
        <authorList>
            <person name="Kaur N."/>
            <person name="Mayilraj S."/>
        </authorList>
    </citation>
    <scope>NUCLEOTIDE SEQUENCE [LARGE SCALE GENOMIC DNA]</scope>
    <source>
        <strain evidence="3 4">DSM 44262</strain>
    </source>
</reference>
<dbReference type="GO" id="GO:0003677">
    <property type="term" value="F:DNA binding"/>
    <property type="evidence" value="ECO:0007669"/>
    <property type="project" value="InterPro"/>
</dbReference>
<dbReference type="CDD" id="cd00093">
    <property type="entry name" value="HTH_XRE"/>
    <property type="match status" value="1"/>
</dbReference>
<dbReference type="Gene3D" id="1.10.260.40">
    <property type="entry name" value="lambda repressor-like DNA-binding domains"/>
    <property type="match status" value="1"/>
</dbReference>
<dbReference type="Pfam" id="PF01381">
    <property type="entry name" value="HTH_3"/>
    <property type="match status" value="1"/>
</dbReference>
<evidence type="ECO:0000259" key="2">
    <source>
        <dbReference type="PROSITE" id="PS50943"/>
    </source>
</evidence>
<sequence>MFATVHPRERGPYSNEEAAKAIRARGGDISKAYLAYLRNGTRNNPTMQHLTALAAFFGVSPAYFFDDEVAADTNAKISELAALRDAGVDRDRWQNLQNAEIKRVALRATGLSARGLRAAEVILDNLRAMEGLPAPDEDPRSDSGKSSNR</sequence>
<evidence type="ECO:0000313" key="3">
    <source>
        <dbReference type="EMBL" id="OXM49753.1"/>
    </source>
</evidence>
<dbReference type="AlphaFoldDB" id="A0A229RSV3"/>
<dbReference type="EMBL" id="NMQU01000047">
    <property type="protein sequence ID" value="OXM49753.1"/>
    <property type="molecule type" value="Genomic_DNA"/>
</dbReference>
<evidence type="ECO:0000256" key="1">
    <source>
        <dbReference type="SAM" id="MobiDB-lite"/>
    </source>
</evidence>
<dbReference type="Proteomes" id="UP000215563">
    <property type="component" value="Unassembled WGS sequence"/>
</dbReference>
<feature type="region of interest" description="Disordered" evidence="1">
    <location>
        <begin position="129"/>
        <end position="149"/>
    </location>
</feature>
<feature type="domain" description="HTH cro/C1-type" evidence="2">
    <location>
        <begin position="28"/>
        <end position="64"/>
    </location>
</feature>
<name>A0A229RSV3_AMYAL</name>
<dbReference type="SUPFAM" id="SSF47413">
    <property type="entry name" value="lambda repressor-like DNA-binding domains"/>
    <property type="match status" value="1"/>
</dbReference>
<proteinExistence type="predicted"/>
<accession>A0A229RSV3</accession>
<protein>
    <submittedName>
        <fullName evidence="3">XRE family transcriptional regulator</fullName>
    </submittedName>
</protein>
<evidence type="ECO:0000313" key="4">
    <source>
        <dbReference type="Proteomes" id="UP000215563"/>
    </source>
</evidence>
<dbReference type="InterPro" id="IPR010982">
    <property type="entry name" value="Lambda_DNA-bd_dom_sf"/>
</dbReference>
<dbReference type="InterPro" id="IPR001387">
    <property type="entry name" value="Cro/C1-type_HTH"/>
</dbReference>
<keyword evidence="4" id="KW-1185">Reference proteome</keyword>
<dbReference type="PROSITE" id="PS50943">
    <property type="entry name" value="HTH_CROC1"/>
    <property type="match status" value="1"/>
</dbReference>